<proteinExistence type="predicted"/>
<gene>
    <name evidence="1" type="ORF">SAMN05216334_10346</name>
</gene>
<dbReference type="EMBL" id="FNUX01000003">
    <property type="protein sequence ID" value="SEF53147.1"/>
    <property type="molecule type" value="Genomic_DNA"/>
</dbReference>
<evidence type="ECO:0000313" key="2">
    <source>
        <dbReference type="Proteomes" id="UP000236753"/>
    </source>
</evidence>
<evidence type="ECO:0000313" key="1">
    <source>
        <dbReference type="EMBL" id="SEF53147.1"/>
    </source>
</evidence>
<dbReference type="RefSeq" id="WP_181023735.1">
    <property type="nucleotide sequence ID" value="NZ_FNUX01000003.1"/>
</dbReference>
<organism evidence="1 2">
    <name type="scientific">Nitrosomonas ureae</name>
    <dbReference type="NCBI Taxonomy" id="44577"/>
    <lineage>
        <taxon>Bacteria</taxon>
        <taxon>Pseudomonadati</taxon>
        <taxon>Pseudomonadota</taxon>
        <taxon>Betaproteobacteria</taxon>
        <taxon>Nitrosomonadales</taxon>
        <taxon>Nitrosomonadaceae</taxon>
        <taxon>Nitrosomonas</taxon>
    </lineage>
</organism>
<sequence>MNERWLERLEMLLVRFSYLGMGADIPSQSINELWSIYLYLSRLAEG</sequence>
<reference evidence="1 2" key="1">
    <citation type="submission" date="2016-10" db="EMBL/GenBank/DDBJ databases">
        <authorList>
            <person name="de Groot N.N."/>
        </authorList>
    </citation>
    <scope>NUCLEOTIDE SEQUENCE [LARGE SCALE GENOMIC DNA]</scope>
    <source>
        <strain evidence="1 2">Nm13</strain>
    </source>
</reference>
<accession>A0A1H5STL9</accession>
<name>A0A1H5STL9_9PROT</name>
<dbReference type="Proteomes" id="UP000236753">
    <property type="component" value="Unassembled WGS sequence"/>
</dbReference>
<protein>
    <submittedName>
        <fullName evidence="1">Uncharacterized protein</fullName>
    </submittedName>
</protein>
<dbReference type="AlphaFoldDB" id="A0A1H5STL9"/>